<accession>A0ABQ6TRQ8</accession>
<dbReference type="PANTHER" id="PTHR33204:SF39">
    <property type="entry name" value="TRANSCRIPTIONAL REGULATORY PROTEIN"/>
    <property type="match status" value="1"/>
</dbReference>
<dbReference type="SUPFAM" id="SSF46785">
    <property type="entry name" value="Winged helix' DNA-binding domain"/>
    <property type="match status" value="1"/>
</dbReference>
<evidence type="ECO:0000313" key="5">
    <source>
        <dbReference type="EMBL" id="KAB0671705.1"/>
    </source>
</evidence>
<evidence type="ECO:0000256" key="1">
    <source>
        <dbReference type="ARBA" id="ARBA00023015"/>
    </source>
</evidence>
<proteinExistence type="predicted"/>
<reference evidence="5 6" key="1">
    <citation type="journal article" date="2020" name="Microorganisms">
        <title>Description of Three Novel Members in the Family Geobacteraceae, Oryzomonas japonicum gen. nov., sp. nov., Oryzomonas sagensis sp. nov., and Oryzomonas ruber sp. nov.</title>
        <authorList>
            <person name="Xu Z."/>
            <person name="Masuda Y."/>
            <person name="Hayakawa C."/>
            <person name="Ushijima N."/>
            <person name="Kawano K."/>
            <person name="Shiratori Y."/>
            <person name="Senoo K."/>
            <person name="Itoh H."/>
        </authorList>
    </citation>
    <scope>NUCLEOTIDE SEQUENCE [LARGE SCALE GENOMIC DNA]</scope>
    <source>
        <strain evidence="5 6">Red100</strain>
    </source>
</reference>
<dbReference type="InterPro" id="IPR036390">
    <property type="entry name" value="WH_DNA-bd_sf"/>
</dbReference>
<dbReference type="Proteomes" id="UP000798046">
    <property type="component" value="Unassembled WGS sequence"/>
</dbReference>
<dbReference type="PANTHER" id="PTHR33204">
    <property type="entry name" value="TRANSCRIPTIONAL REGULATOR, MARR FAMILY"/>
    <property type="match status" value="1"/>
</dbReference>
<evidence type="ECO:0000256" key="3">
    <source>
        <dbReference type="ARBA" id="ARBA00023163"/>
    </source>
</evidence>
<organism evidence="5 6">
    <name type="scientific">Oryzomonas sagensis</name>
    <dbReference type="NCBI Taxonomy" id="2603857"/>
    <lineage>
        <taxon>Bacteria</taxon>
        <taxon>Pseudomonadati</taxon>
        <taxon>Thermodesulfobacteriota</taxon>
        <taxon>Desulfuromonadia</taxon>
        <taxon>Geobacterales</taxon>
        <taxon>Geobacteraceae</taxon>
        <taxon>Oryzomonas</taxon>
    </lineage>
</organism>
<evidence type="ECO:0000313" key="6">
    <source>
        <dbReference type="Proteomes" id="UP000798046"/>
    </source>
</evidence>
<evidence type="ECO:0000256" key="2">
    <source>
        <dbReference type="ARBA" id="ARBA00023125"/>
    </source>
</evidence>
<evidence type="ECO:0000259" key="4">
    <source>
        <dbReference type="PROSITE" id="PS51118"/>
    </source>
</evidence>
<keyword evidence="2" id="KW-0238">DNA-binding</keyword>
<name>A0ABQ6TRQ8_9BACT</name>
<keyword evidence="3" id="KW-0804">Transcription</keyword>
<dbReference type="Pfam" id="PF01638">
    <property type="entry name" value="HxlR"/>
    <property type="match status" value="1"/>
</dbReference>
<comment type="caution">
    <text evidence="5">The sequence shown here is derived from an EMBL/GenBank/DDBJ whole genome shotgun (WGS) entry which is preliminary data.</text>
</comment>
<dbReference type="InterPro" id="IPR002577">
    <property type="entry name" value="HTH_HxlR"/>
</dbReference>
<gene>
    <name evidence="5" type="ORF">F6V30_03765</name>
</gene>
<keyword evidence="1" id="KW-0805">Transcription regulation</keyword>
<feature type="domain" description="HTH hxlR-type" evidence="4">
    <location>
        <begin position="16"/>
        <end position="123"/>
    </location>
</feature>
<dbReference type="RefSeq" id="WP_151155149.1">
    <property type="nucleotide sequence ID" value="NZ_VZRA01000001.1"/>
</dbReference>
<dbReference type="EMBL" id="VZRA01000001">
    <property type="protein sequence ID" value="KAB0671705.1"/>
    <property type="molecule type" value="Genomic_DNA"/>
</dbReference>
<sequence>MKSANKTQGLDPAYVCGHKDPLAVRELLTKVGDKWTIFLILALAKIHGNRARFSELEKSIPHISQRMLTVTLRNLERDGLVIRELFPEVPPRVEYELTDLGKSLLRPMEVLFDWVSGNWEAVRRSQSAFDTKKS</sequence>
<dbReference type="PROSITE" id="PS51118">
    <property type="entry name" value="HTH_HXLR"/>
    <property type="match status" value="1"/>
</dbReference>
<dbReference type="InterPro" id="IPR036388">
    <property type="entry name" value="WH-like_DNA-bd_sf"/>
</dbReference>
<protein>
    <submittedName>
        <fullName evidence="5">Helix-turn-helix transcriptional regulator</fullName>
    </submittedName>
</protein>
<dbReference type="Gene3D" id="1.10.10.10">
    <property type="entry name" value="Winged helix-like DNA-binding domain superfamily/Winged helix DNA-binding domain"/>
    <property type="match status" value="1"/>
</dbReference>
<keyword evidence="6" id="KW-1185">Reference proteome</keyword>